<feature type="modified residue" description="4-aspartylphosphate" evidence="1">
    <location>
        <position position="37"/>
    </location>
</feature>
<dbReference type="Proteomes" id="UP001058098">
    <property type="component" value="Chromosome"/>
</dbReference>
<name>A0ABY5QQ26_9HYPH</name>
<dbReference type="PROSITE" id="PS50110">
    <property type="entry name" value="RESPONSE_REGULATORY"/>
    <property type="match status" value="1"/>
</dbReference>
<feature type="domain" description="Response regulatory" evidence="2">
    <location>
        <begin position="1"/>
        <end position="97"/>
    </location>
</feature>
<reference evidence="3" key="1">
    <citation type="submission" date="2020-09" db="EMBL/GenBank/DDBJ databases">
        <title>Rhizobia associated with sainfoin plants.</title>
        <authorList>
            <person name="Asharfi S."/>
            <person name="Kuzmanovic N."/>
            <person name="Bunk B."/>
            <person name="Sproeer C."/>
            <person name="Becker M."/>
            <person name="Thuenen T."/>
        </authorList>
    </citation>
    <scope>NUCLEOTIDE SEQUENCE</scope>
    <source>
        <strain evidence="3">OM4</strain>
    </source>
</reference>
<keyword evidence="1" id="KW-0597">Phosphoprotein</keyword>
<accession>A0ABY5QQ26</accession>
<dbReference type="InterPro" id="IPR011006">
    <property type="entry name" value="CheY-like_superfamily"/>
</dbReference>
<organism evidence="3 4">
    <name type="scientific">Mesorhizobium onobrychidis</name>
    <dbReference type="NCBI Taxonomy" id="2775404"/>
    <lineage>
        <taxon>Bacteria</taxon>
        <taxon>Pseudomonadati</taxon>
        <taxon>Pseudomonadota</taxon>
        <taxon>Alphaproteobacteria</taxon>
        <taxon>Hyphomicrobiales</taxon>
        <taxon>Phyllobacteriaceae</taxon>
        <taxon>Mesorhizobium</taxon>
    </lineage>
</organism>
<evidence type="ECO:0000313" key="4">
    <source>
        <dbReference type="Proteomes" id="UP001058098"/>
    </source>
</evidence>
<evidence type="ECO:0000259" key="2">
    <source>
        <dbReference type="PROSITE" id="PS50110"/>
    </source>
</evidence>
<keyword evidence="4" id="KW-1185">Reference proteome</keyword>
<gene>
    <name evidence="3" type="ORF">IHQ72_18860</name>
</gene>
<evidence type="ECO:0000256" key="1">
    <source>
        <dbReference type="PROSITE-ProRule" id="PRU00169"/>
    </source>
</evidence>
<dbReference type="SUPFAM" id="SSF52172">
    <property type="entry name" value="CheY-like"/>
    <property type="match status" value="1"/>
</dbReference>
<dbReference type="Gene3D" id="3.40.50.2300">
    <property type="match status" value="1"/>
</dbReference>
<dbReference type="RefSeq" id="WP_374120257.1">
    <property type="nucleotide sequence ID" value="NZ_CP062229.1"/>
</dbReference>
<sequence length="99" mass="10534">MTRLLNALGADLAGPVATAADAERLISERRPDVALVDFSLRDGEPAHDLIDRLQDQGISVIVITGYEVVPLAPGKVEAILQKPVSAAHLIATVRQVTSR</sequence>
<protein>
    <recommendedName>
        <fullName evidence="2">Response regulatory domain-containing protein</fullName>
    </recommendedName>
</protein>
<proteinExistence type="predicted"/>
<evidence type="ECO:0000313" key="3">
    <source>
        <dbReference type="EMBL" id="UVC12834.1"/>
    </source>
</evidence>
<dbReference type="InterPro" id="IPR001789">
    <property type="entry name" value="Sig_transdc_resp-reg_receiver"/>
</dbReference>
<dbReference type="EMBL" id="CP062229">
    <property type="protein sequence ID" value="UVC12834.1"/>
    <property type="molecule type" value="Genomic_DNA"/>
</dbReference>